<dbReference type="EMBL" id="JOKQ01000001">
    <property type="protein sequence ID" value="KHN70404.1"/>
    <property type="molecule type" value="Genomic_DNA"/>
</dbReference>
<comment type="caution">
    <text evidence="1">The sequence shown here is derived from an EMBL/GenBank/DDBJ whole genome shotgun (WGS) entry which is preliminary data.</text>
</comment>
<dbReference type="Proteomes" id="UP000031056">
    <property type="component" value="Unassembled WGS sequence"/>
</dbReference>
<sequence length="158" mass="16971">MKNVVIVGQGPASYMCGIYIHTANLSPMIIKDSIQQAQSFIGFDKVAGVDGVGAPDEFTNLLEKQARNMGIDVVNDSITCISRANDVFTVVTSNASYKSKSLVIDSACLEKKYRAALGETGVFYTSDKITHNEAIIMAGAGCKVSFDVKEFIEADTSK</sequence>
<accession>A0A0B2UMA8</accession>
<organism evidence="1 2">
    <name type="scientific">Ordospora colligata OC4</name>
    <dbReference type="NCBI Taxonomy" id="1354746"/>
    <lineage>
        <taxon>Eukaryota</taxon>
        <taxon>Fungi</taxon>
        <taxon>Fungi incertae sedis</taxon>
        <taxon>Microsporidia</taxon>
        <taxon>Ordosporidae</taxon>
        <taxon>Ordospora</taxon>
    </lineage>
</organism>
<dbReference type="SUPFAM" id="SSF51905">
    <property type="entry name" value="FAD/NAD(P)-binding domain"/>
    <property type="match status" value="1"/>
</dbReference>
<dbReference type="OrthoDB" id="2190163at2759"/>
<dbReference type="AlphaFoldDB" id="A0A0B2UMA8"/>
<evidence type="ECO:0000313" key="1">
    <source>
        <dbReference type="EMBL" id="KHN70404.1"/>
    </source>
</evidence>
<dbReference type="HOGENOM" id="CLU_130531_0_0_1"/>
<protein>
    <submittedName>
        <fullName evidence="1">Thioredoxin reductase-like protein</fullName>
    </submittedName>
</protein>
<dbReference type="RefSeq" id="XP_014564446.1">
    <property type="nucleotide sequence ID" value="XM_014708960.1"/>
</dbReference>
<dbReference type="GeneID" id="26260899"/>
<dbReference type="VEuPathDB" id="MicrosporidiaDB:M896_010560"/>
<dbReference type="InParanoid" id="A0A0B2UMA8"/>
<evidence type="ECO:0000313" key="2">
    <source>
        <dbReference type="Proteomes" id="UP000031056"/>
    </source>
</evidence>
<dbReference type="STRING" id="1354746.A0A0B2UMA8"/>
<reference evidence="1 2" key="1">
    <citation type="journal article" date="2014" name="MBio">
        <title>The Ordospora colligata genome; evolution of extreme reduction in microsporidia and host-to-parasite horizontal gene transfer.</title>
        <authorList>
            <person name="Pombert J.-F."/>
            <person name="Haag K.L."/>
            <person name="Beidas S."/>
            <person name="Ebert D."/>
            <person name="Keeling P.J."/>
        </authorList>
    </citation>
    <scope>NUCLEOTIDE SEQUENCE [LARGE SCALE GENOMIC DNA]</scope>
    <source>
        <strain evidence="1 2">OC4</strain>
    </source>
</reference>
<gene>
    <name evidence="1" type="ORF">M896_010560</name>
</gene>
<dbReference type="Gene3D" id="3.50.50.60">
    <property type="entry name" value="FAD/NAD(P)-binding domain"/>
    <property type="match status" value="1"/>
</dbReference>
<dbReference type="InterPro" id="IPR036188">
    <property type="entry name" value="FAD/NAD-bd_sf"/>
</dbReference>
<proteinExistence type="predicted"/>
<name>A0A0B2UMA8_9MICR</name>
<keyword evidence="2" id="KW-1185">Reference proteome</keyword>